<sequence length="374" mass="41969">SLENVSTPSVSVSATSSGSLEKDFEEFVSAMTLKYGITKKAVVERCGCKTAMFWKSCRGRNGWNQFVSETVKDDNDRTGEMESSGDSNDNGNSNRSINFPDMDAISANWKALSEEEKQLYASRAQSYNERNLLEGFLNKDDIAERVAVTEECLNSMQLQVNFLSRRCGIDSFVVFGSEMAFNPLQQTTRIGTERGFAFLQLLDQPETAQNRGNEFLRQMRQGQGLHQKFKFFLQASGSGLITSTGSTPSAPMAMRVGSDGNNTPYRSSAIPRYNPDIETKQLKSKKLVRKEIGDLLRKALPPHRRTDTMKISWTKLAEDQDEDVRLCGWPVGVPVKDPSGNRKKGSKPYTPSEMDLILKALARKDIRFEHKRDL</sequence>
<feature type="region of interest" description="Disordered" evidence="1">
    <location>
        <begin position="72"/>
        <end position="97"/>
    </location>
</feature>
<feature type="non-terminal residue" evidence="2">
    <location>
        <position position="1"/>
    </location>
</feature>
<keyword evidence="3" id="KW-1185">Reference proteome</keyword>
<accession>A0A8H7RDC7</accession>
<dbReference type="EMBL" id="JAEPRB010001040">
    <property type="protein sequence ID" value="KAG2208593.1"/>
    <property type="molecule type" value="Genomic_DNA"/>
</dbReference>
<organism evidence="2 3">
    <name type="scientific">Circinella minor</name>
    <dbReference type="NCBI Taxonomy" id="1195481"/>
    <lineage>
        <taxon>Eukaryota</taxon>
        <taxon>Fungi</taxon>
        <taxon>Fungi incertae sedis</taxon>
        <taxon>Mucoromycota</taxon>
        <taxon>Mucoromycotina</taxon>
        <taxon>Mucoromycetes</taxon>
        <taxon>Mucorales</taxon>
        <taxon>Lichtheimiaceae</taxon>
        <taxon>Circinella</taxon>
    </lineage>
</organism>
<dbReference type="OrthoDB" id="2295444at2759"/>
<dbReference type="CDD" id="cd00084">
    <property type="entry name" value="HMG-box_SF"/>
    <property type="match status" value="1"/>
</dbReference>
<dbReference type="Proteomes" id="UP000646827">
    <property type="component" value="Unassembled WGS sequence"/>
</dbReference>
<evidence type="ECO:0000313" key="3">
    <source>
        <dbReference type="Proteomes" id="UP000646827"/>
    </source>
</evidence>
<feature type="compositionally biased region" description="Low complexity" evidence="1">
    <location>
        <begin position="84"/>
        <end position="94"/>
    </location>
</feature>
<gene>
    <name evidence="2" type="ORF">INT45_013805</name>
</gene>
<protein>
    <submittedName>
        <fullName evidence="2">Uncharacterized protein</fullName>
    </submittedName>
</protein>
<dbReference type="AlphaFoldDB" id="A0A8H7RDC7"/>
<name>A0A8H7RDC7_9FUNG</name>
<evidence type="ECO:0000313" key="2">
    <source>
        <dbReference type="EMBL" id="KAG2208593.1"/>
    </source>
</evidence>
<comment type="caution">
    <text evidence="2">The sequence shown here is derived from an EMBL/GenBank/DDBJ whole genome shotgun (WGS) entry which is preliminary data.</text>
</comment>
<evidence type="ECO:0000256" key="1">
    <source>
        <dbReference type="SAM" id="MobiDB-lite"/>
    </source>
</evidence>
<proteinExistence type="predicted"/>
<reference evidence="2 3" key="1">
    <citation type="submission" date="2020-12" db="EMBL/GenBank/DDBJ databases">
        <title>Metabolic potential, ecology and presence of endohyphal bacteria is reflected in genomic diversity of Mucoromycotina.</title>
        <authorList>
            <person name="Muszewska A."/>
            <person name="Okrasinska A."/>
            <person name="Steczkiewicz K."/>
            <person name="Drgas O."/>
            <person name="Orlowska M."/>
            <person name="Perlinska-Lenart U."/>
            <person name="Aleksandrzak-Piekarczyk T."/>
            <person name="Szatraj K."/>
            <person name="Zielenkiewicz U."/>
            <person name="Pilsyk S."/>
            <person name="Malc E."/>
            <person name="Mieczkowski P."/>
            <person name="Kruszewska J.S."/>
            <person name="Biernat P."/>
            <person name="Pawlowska J."/>
        </authorList>
    </citation>
    <scope>NUCLEOTIDE SEQUENCE [LARGE SCALE GENOMIC DNA]</scope>
    <source>
        <strain evidence="2 3">CBS 142.35</strain>
    </source>
</reference>